<dbReference type="PANTHER" id="PTHR30289">
    <property type="entry name" value="UNCHARACTERIZED PROTEIN YBCL-RELATED"/>
    <property type="match status" value="1"/>
</dbReference>
<sequence>MKALKHPLSLITLLVLILVACSNSDDSVTVEEEVVNTDYDITSILSKFEGTNLSYSISGNTVTFNTQDLPNHTSPYWPTSNPLYEAYNGTNTNWNQNPGSIGAQNIEFTITLHPAEATNKQATSLGPIGIARNGVVFFNQYAAGNSPLAGEINSFDQWLGHPAMTQYHYHVEPTYLTQEFGEDAFMGLLSDGFPVYGPVENGVTLTSSDLDDYHGHTTATADFPEGIYHYHVTADDPYINGNGYFGTPGNISN</sequence>
<dbReference type="Pfam" id="PF14240">
    <property type="entry name" value="YHYH"/>
    <property type="match status" value="2"/>
</dbReference>
<keyword evidence="1" id="KW-0732">Signal</keyword>
<comment type="caution">
    <text evidence="3">The sequence shown here is derived from an EMBL/GenBank/DDBJ whole genome shotgun (WGS) entry which is preliminary data.</text>
</comment>
<evidence type="ECO:0000313" key="4">
    <source>
        <dbReference type="Proteomes" id="UP001165381"/>
    </source>
</evidence>
<name>A0ABT0QBM9_9FLAO</name>
<feature type="domain" description="YHYH" evidence="2">
    <location>
        <begin position="206"/>
        <end position="240"/>
    </location>
</feature>
<keyword evidence="4" id="KW-1185">Reference proteome</keyword>
<dbReference type="EMBL" id="JAMFLZ010000002">
    <property type="protein sequence ID" value="MCL6294389.1"/>
    <property type="molecule type" value="Genomic_DNA"/>
</dbReference>
<dbReference type="Proteomes" id="UP001165381">
    <property type="component" value="Unassembled WGS sequence"/>
</dbReference>
<feature type="domain" description="YHYH" evidence="2">
    <location>
        <begin position="107"/>
        <end position="199"/>
    </location>
</feature>
<evidence type="ECO:0000259" key="2">
    <source>
        <dbReference type="Pfam" id="PF14240"/>
    </source>
</evidence>
<dbReference type="PROSITE" id="PS51257">
    <property type="entry name" value="PROKAR_LIPOPROTEIN"/>
    <property type="match status" value="1"/>
</dbReference>
<organism evidence="3 4">
    <name type="scientific">Jejuia spongiicola</name>
    <dbReference type="NCBI Taxonomy" id="2942207"/>
    <lineage>
        <taxon>Bacteria</taxon>
        <taxon>Pseudomonadati</taxon>
        <taxon>Bacteroidota</taxon>
        <taxon>Flavobacteriia</taxon>
        <taxon>Flavobacteriales</taxon>
        <taxon>Flavobacteriaceae</taxon>
        <taxon>Jejuia</taxon>
    </lineage>
</organism>
<reference evidence="3" key="1">
    <citation type="submission" date="2022-05" db="EMBL/GenBank/DDBJ databases">
        <authorList>
            <person name="Park J.-S."/>
        </authorList>
    </citation>
    <scope>NUCLEOTIDE SEQUENCE</scope>
    <source>
        <strain evidence="3">2012CJ34-3</strain>
    </source>
</reference>
<dbReference type="PANTHER" id="PTHR30289:SF8">
    <property type="entry name" value="YHYH DOMAIN-CONTAINING PROTEIN"/>
    <property type="match status" value="1"/>
</dbReference>
<proteinExistence type="predicted"/>
<feature type="chain" id="PRO_5045956043" evidence="1">
    <location>
        <begin position="25"/>
        <end position="253"/>
    </location>
</feature>
<dbReference type="RefSeq" id="WP_249972293.1">
    <property type="nucleotide sequence ID" value="NZ_JAMFLZ010000002.1"/>
</dbReference>
<evidence type="ECO:0000256" key="1">
    <source>
        <dbReference type="SAM" id="SignalP"/>
    </source>
</evidence>
<accession>A0ABT0QBM9</accession>
<evidence type="ECO:0000313" key="3">
    <source>
        <dbReference type="EMBL" id="MCL6294389.1"/>
    </source>
</evidence>
<protein>
    <submittedName>
        <fullName evidence="3">YHYH protein</fullName>
    </submittedName>
</protein>
<feature type="signal peptide" evidence="1">
    <location>
        <begin position="1"/>
        <end position="24"/>
    </location>
</feature>
<gene>
    <name evidence="3" type="ORF">M3P09_05250</name>
</gene>
<dbReference type="InterPro" id="IPR025924">
    <property type="entry name" value="YHYH_dom"/>
</dbReference>